<name>A0A6G1IHX9_9PLEO</name>
<proteinExistence type="predicted"/>
<organism evidence="1 2">
    <name type="scientific">Lentithecium fluviatile CBS 122367</name>
    <dbReference type="NCBI Taxonomy" id="1168545"/>
    <lineage>
        <taxon>Eukaryota</taxon>
        <taxon>Fungi</taxon>
        <taxon>Dikarya</taxon>
        <taxon>Ascomycota</taxon>
        <taxon>Pezizomycotina</taxon>
        <taxon>Dothideomycetes</taxon>
        <taxon>Pleosporomycetidae</taxon>
        <taxon>Pleosporales</taxon>
        <taxon>Massarineae</taxon>
        <taxon>Lentitheciaceae</taxon>
        <taxon>Lentithecium</taxon>
    </lineage>
</organism>
<sequence>MPLGTPLDWAPPGDIPLIARLDSLPSTIDAHKTDITELACVLSESMTIGVVTSPPTDTSLPLSQDPERFQHNAPTALSIRLPIAVRNTQLWLTTKFSPKEGASSAMVAAHSGAGGHVRILGFTRPKRFFRSGRHTHAFPGDAGKCLGGLRDRLGFDGYV</sequence>
<keyword evidence="2" id="KW-1185">Reference proteome</keyword>
<evidence type="ECO:0000313" key="1">
    <source>
        <dbReference type="EMBL" id="KAF2677551.1"/>
    </source>
</evidence>
<dbReference type="Proteomes" id="UP000799291">
    <property type="component" value="Unassembled WGS sequence"/>
</dbReference>
<dbReference type="AlphaFoldDB" id="A0A6G1IHX9"/>
<gene>
    <name evidence="1" type="ORF">K458DRAFT_395825</name>
</gene>
<protein>
    <submittedName>
        <fullName evidence="1">Uncharacterized protein</fullName>
    </submittedName>
</protein>
<accession>A0A6G1IHX9</accession>
<dbReference type="EMBL" id="MU005621">
    <property type="protein sequence ID" value="KAF2677551.1"/>
    <property type="molecule type" value="Genomic_DNA"/>
</dbReference>
<evidence type="ECO:0000313" key="2">
    <source>
        <dbReference type="Proteomes" id="UP000799291"/>
    </source>
</evidence>
<reference evidence="1" key="1">
    <citation type="journal article" date="2020" name="Stud. Mycol.">
        <title>101 Dothideomycetes genomes: a test case for predicting lifestyles and emergence of pathogens.</title>
        <authorList>
            <person name="Haridas S."/>
            <person name="Albert R."/>
            <person name="Binder M."/>
            <person name="Bloem J."/>
            <person name="Labutti K."/>
            <person name="Salamov A."/>
            <person name="Andreopoulos B."/>
            <person name="Baker S."/>
            <person name="Barry K."/>
            <person name="Bills G."/>
            <person name="Bluhm B."/>
            <person name="Cannon C."/>
            <person name="Castanera R."/>
            <person name="Culley D."/>
            <person name="Daum C."/>
            <person name="Ezra D."/>
            <person name="Gonzalez J."/>
            <person name="Henrissat B."/>
            <person name="Kuo A."/>
            <person name="Liang C."/>
            <person name="Lipzen A."/>
            <person name="Lutzoni F."/>
            <person name="Magnuson J."/>
            <person name="Mondo S."/>
            <person name="Nolan M."/>
            <person name="Ohm R."/>
            <person name="Pangilinan J."/>
            <person name="Park H.-J."/>
            <person name="Ramirez L."/>
            <person name="Alfaro M."/>
            <person name="Sun H."/>
            <person name="Tritt A."/>
            <person name="Yoshinaga Y."/>
            <person name="Zwiers L.-H."/>
            <person name="Turgeon B."/>
            <person name="Goodwin S."/>
            <person name="Spatafora J."/>
            <person name="Crous P."/>
            <person name="Grigoriev I."/>
        </authorList>
    </citation>
    <scope>NUCLEOTIDE SEQUENCE</scope>
    <source>
        <strain evidence="1">CBS 122367</strain>
    </source>
</reference>